<comment type="subcellular location">
    <subcellularLocation>
        <location evidence="1 10">Cell outer membrane</location>
        <topology evidence="1 10">Multi-pass membrane protein</topology>
    </subcellularLocation>
</comment>
<dbReference type="NCBIfam" id="TIGR04057">
    <property type="entry name" value="SusC_RagA_signa"/>
    <property type="match status" value="1"/>
</dbReference>
<comment type="caution">
    <text evidence="15">The sequence shown here is derived from an EMBL/GenBank/DDBJ whole genome shotgun (WGS) entry which is preliminary data.</text>
</comment>
<dbReference type="PANTHER" id="PTHR30069:SF29">
    <property type="entry name" value="HEMOGLOBIN AND HEMOGLOBIN-HAPTOGLOBIN-BINDING PROTEIN 1-RELATED"/>
    <property type="match status" value="1"/>
</dbReference>
<evidence type="ECO:0000256" key="3">
    <source>
        <dbReference type="ARBA" id="ARBA00022452"/>
    </source>
</evidence>
<evidence type="ECO:0000313" key="16">
    <source>
        <dbReference type="Proteomes" id="UP001600039"/>
    </source>
</evidence>
<evidence type="ECO:0000256" key="5">
    <source>
        <dbReference type="ARBA" id="ARBA00022729"/>
    </source>
</evidence>
<keyword evidence="16" id="KW-1185">Reference proteome</keyword>
<dbReference type="EMBL" id="JBHZQA010000002">
    <property type="protein sequence ID" value="MFE3847088.1"/>
    <property type="molecule type" value="Genomic_DNA"/>
</dbReference>
<evidence type="ECO:0000256" key="8">
    <source>
        <dbReference type="ARBA" id="ARBA00023170"/>
    </source>
</evidence>
<comment type="similarity">
    <text evidence="10 11">Belongs to the TonB-dependent receptor family.</text>
</comment>
<evidence type="ECO:0000256" key="4">
    <source>
        <dbReference type="ARBA" id="ARBA00022692"/>
    </source>
</evidence>
<dbReference type="NCBIfam" id="TIGR04056">
    <property type="entry name" value="OMP_RagA_SusC"/>
    <property type="match status" value="1"/>
</dbReference>
<feature type="domain" description="TonB-dependent receptor-like beta-barrel" evidence="13">
    <location>
        <begin position="386"/>
        <end position="945"/>
    </location>
</feature>
<keyword evidence="2 10" id="KW-0813">Transport</keyword>
<evidence type="ECO:0000313" key="15">
    <source>
        <dbReference type="EMBL" id="MFE3847088.1"/>
    </source>
</evidence>
<dbReference type="InterPro" id="IPR008969">
    <property type="entry name" value="CarboxyPept-like_regulatory"/>
</dbReference>
<dbReference type="SUPFAM" id="SSF56935">
    <property type="entry name" value="Porins"/>
    <property type="match status" value="1"/>
</dbReference>
<feature type="domain" description="TonB-dependent receptor plug" evidence="14">
    <location>
        <begin position="115"/>
        <end position="231"/>
    </location>
</feature>
<evidence type="ECO:0000259" key="14">
    <source>
        <dbReference type="Pfam" id="PF07715"/>
    </source>
</evidence>
<evidence type="ECO:0000256" key="11">
    <source>
        <dbReference type="RuleBase" id="RU003357"/>
    </source>
</evidence>
<dbReference type="PANTHER" id="PTHR30069">
    <property type="entry name" value="TONB-DEPENDENT OUTER MEMBRANE RECEPTOR"/>
    <property type="match status" value="1"/>
</dbReference>
<dbReference type="InterPro" id="IPR037066">
    <property type="entry name" value="Plug_dom_sf"/>
</dbReference>
<keyword evidence="8" id="KW-0675">Receptor</keyword>
<dbReference type="PROSITE" id="PS52016">
    <property type="entry name" value="TONB_DEPENDENT_REC_3"/>
    <property type="match status" value="1"/>
</dbReference>
<evidence type="ECO:0000259" key="13">
    <source>
        <dbReference type="Pfam" id="PF00593"/>
    </source>
</evidence>
<evidence type="ECO:0000256" key="6">
    <source>
        <dbReference type="ARBA" id="ARBA00023077"/>
    </source>
</evidence>
<dbReference type="Gene3D" id="2.40.170.20">
    <property type="entry name" value="TonB-dependent receptor, beta-barrel domain"/>
    <property type="match status" value="1"/>
</dbReference>
<dbReference type="InterPro" id="IPR000531">
    <property type="entry name" value="Beta-barrel_TonB"/>
</dbReference>
<keyword evidence="9 10" id="KW-0998">Cell outer membrane</keyword>
<dbReference type="RefSeq" id="WP_379856927.1">
    <property type="nucleotide sequence ID" value="NZ_JBHZQA010000002.1"/>
</dbReference>
<protein>
    <submittedName>
        <fullName evidence="15">SusC/RagA family TonB-linked outer membrane protein</fullName>
    </submittedName>
</protein>
<proteinExistence type="inferred from homology"/>
<dbReference type="InterPro" id="IPR012910">
    <property type="entry name" value="Plug_dom"/>
</dbReference>
<dbReference type="InterPro" id="IPR023997">
    <property type="entry name" value="TonB-dep_OMP_SusC/RagA_CS"/>
</dbReference>
<keyword evidence="3 10" id="KW-1134">Transmembrane beta strand</keyword>
<dbReference type="InterPro" id="IPR036942">
    <property type="entry name" value="Beta-barrel_TonB_sf"/>
</dbReference>
<feature type="signal peptide" evidence="12">
    <location>
        <begin position="1"/>
        <end position="21"/>
    </location>
</feature>
<dbReference type="Gene3D" id="2.170.130.10">
    <property type="entry name" value="TonB-dependent receptor, plug domain"/>
    <property type="match status" value="1"/>
</dbReference>
<dbReference type="InterPro" id="IPR039426">
    <property type="entry name" value="TonB-dep_rcpt-like"/>
</dbReference>
<gene>
    <name evidence="15" type="ORF">ACFX5D_03790</name>
</gene>
<feature type="chain" id="PRO_5047542349" evidence="12">
    <location>
        <begin position="22"/>
        <end position="981"/>
    </location>
</feature>
<dbReference type="Pfam" id="PF00593">
    <property type="entry name" value="TonB_dep_Rec_b-barrel"/>
    <property type="match status" value="1"/>
</dbReference>
<organism evidence="15 16">
    <name type="scientific">Flavobacterium fructosi</name>
    <dbReference type="NCBI Taxonomy" id="3230416"/>
    <lineage>
        <taxon>Bacteria</taxon>
        <taxon>Pseudomonadati</taxon>
        <taxon>Bacteroidota</taxon>
        <taxon>Flavobacteriia</taxon>
        <taxon>Flavobacteriales</taxon>
        <taxon>Flavobacteriaceae</taxon>
        <taxon>Flavobacterium</taxon>
    </lineage>
</organism>
<keyword evidence="5 12" id="KW-0732">Signal</keyword>
<name>A0ABW6HK69_9FLAO</name>
<keyword evidence="6 11" id="KW-0798">TonB box</keyword>
<evidence type="ECO:0000256" key="12">
    <source>
        <dbReference type="SAM" id="SignalP"/>
    </source>
</evidence>
<dbReference type="Pfam" id="PF07715">
    <property type="entry name" value="Plug"/>
    <property type="match status" value="1"/>
</dbReference>
<evidence type="ECO:0000256" key="7">
    <source>
        <dbReference type="ARBA" id="ARBA00023136"/>
    </source>
</evidence>
<reference evidence="15 16" key="1">
    <citation type="submission" date="2024-06" db="EMBL/GenBank/DDBJ databases">
        <title>Flavobacterium spp. isolated from glacier.</title>
        <authorList>
            <person name="Han D."/>
        </authorList>
    </citation>
    <scope>NUCLEOTIDE SEQUENCE [LARGE SCALE GENOMIC DNA]</scope>
    <source>
        <strain evidence="15 16">LB3P45</strain>
    </source>
</reference>
<evidence type="ECO:0000256" key="1">
    <source>
        <dbReference type="ARBA" id="ARBA00004571"/>
    </source>
</evidence>
<keyword evidence="4 10" id="KW-0812">Transmembrane</keyword>
<dbReference type="Proteomes" id="UP001600039">
    <property type="component" value="Unassembled WGS sequence"/>
</dbReference>
<keyword evidence="7 10" id="KW-0472">Membrane</keyword>
<evidence type="ECO:0000256" key="9">
    <source>
        <dbReference type="ARBA" id="ARBA00023237"/>
    </source>
</evidence>
<dbReference type="Gene3D" id="2.60.40.1120">
    <property type="entry name" value="Carboxypeptidase-like, regulatory domain"/>
    <property type="match status" value="1"/>
</dbReference>
<evidence type="ECO:0000256" key="2">
    <source>
        <dbReference type="ARBA" id="ARBA00022448"/>
    </source>
</evidence>
<evidence type="ECO:0000256" key="10">
    <source>
        <dbReference type="PROSITE-ProRule" id="PRU01360"/>
    </source>
</evidence>
<sequence length="981" mass="108041">MKTIYKKLLFLSLFLPFSILAQNTLTGVVLDKVSGQPIPGVNINVQGTAKGVSTDFDGKFQISNINKGNKIVFSFIGYINEIITFDNQKTIRVSLNEDANQLKEVVIQVGYGTVKKKDATGAVTVLTSKDFNKGPVTSADQMIQGKVAGLQIINGGGSPGEGATIRIRSGSSLSANNDPLYVIDGVPVAAGGIDGGRNPLSTINQNNIESITVLKDASATAIYGSRASNGVIIITTKKGKAGELQINYNANLQVSQVVNKVDALSSTQFRDYIAANGSPAQQGLLGGADTNWQNEIFRTAIGTDHNIALTGGSDNVVYRASVGYANLNGILKRDNMQRTTLGMGVTGNFFDKHLKIELNNNTSLINSNYSNRGAIGSAIRFDPTQAVRNTDGTYFQWYVKDNGIEKLNQFAGRNPLSLIEQQNNFGNSYRSIGNIQTEYKMHFLPELKAVANFGYDQLSGRAFGDIAANYLNGVSGSRFKDTYVRTNSRNNKLMDLYLNYNKKIESINTAFDATGGYSYQDFRDSNGGFTYSFENKRAIDVVAVPSRINLQSFFARTNITIADKYLFTLSYRRDGTSRFTEANRWANFPAVAVAWKLNEENFLKNVSSISSLKIRGGWGVTGQQDIGVSYPSIPLYLVSDNAAQYQFGDTFYNTYRPQPYNSNLKWEQTTTINVGFDYGLFNNRITGSADVYQRTTDDLLLYTQNPSFFGFSNYDNYNVGSIENKGIELMAQVIAVKTDDLEWTLGGNVTFQDSKITKLTTVLPNTPGINVGNYAGGLGNTIQNHQVGFAPSSFFVYEQAYGADAKPIDGVFIDRNKDGEINAKDKYRFHKPAADVFYGFNTSVTYKNWDMGMNWRGSWGNFNYNNVDSDGNSQNMLLRETDLSNGVANLLETGFKSQDSKRYESDYYIQDASFIRLDNVSVGYTFNQKSNSTSLVKLTLAAQNVLLITDYSGLDPEISGGIDNNLYPRPIIFTLGLNVNF</sequence>
<dbReference type="InterPro" id="IPR023996">
    <property type="entry name" value="TonB-dep_OMP_SusC/RagA"/>
</dbReference>
<dbReference type="SUPFAM" id="SSF49464">
    <property type="entry name" value="Carboxypeptidase regulatory domain-like"/>
    <property type="match status" value="1"/>
</dbReference>
<accession>A0ABW6HK69</accession>
<dbReference type="Pfam" id="PF13715">
    <property type="entry name" value="CarbopepD_reg_2"/>
    <property type="match status" value="1"/>
</dbReference>